<protein>
    <submittedName>
        <fullName evidence="9">DNA repair protein RadC</fullName>
    </submittedName>
    <submittedName>
        <fullName evidence="10">JAB domain-containing protein</fullName>
    </submittedName>
</protein>
<dbReference type="InterPro" id="IPR001405">
    <property type="entry name" value="UPF0758"/>
</dbReference>
<accession>A0A143P8D4</accession>
<evidence type="ECO:0000256" key="4">
    <source>
        <dbReference type="ARBA" id="ARBA00022801"/>
    </source>
</evidence>
<dbReference type="InterPro" id="IPR020891">
    <property type="entry name" value="UPF0758_CS"/>
</dbReference>
<keyword evidence="2" id="KW-0645">Protease</keyword>
<dbReference type="Pfam" id="PF04002">
    <property type="entry name" value="RadC"/>
    <property type="match status" value="1"/>
</dbReference>
<gene>
    <name evidence="9" type="primary">radC</name>
    <name evidence="10" type="ORF">EIG99_11970</name>
    <name evidence="9" type="ORF">I6J05_04570</name>
</gene>
<dbReference type="KEGG" id="scv:A4G25_01160"/>
<evidence type="ECO:0000313" key="11">
    <source>
        <dbReference type="Proteomes" id="UP000293854"/>
    </source>
</evidence>
<evidence type="ECO:0000313" key="9">
    <source>
        <dbReference type="EMBL" id="QQS83599.1"/>
    </source>
</evidence>
<evidence type="ECO:0000259" key="8">
    <source>
        <dbReference type="PROSITE" id="PS50249"/>
    </source>
</evidence>
<keyword evidence="3" id="KW-0479">Metal-binding</keyword>
<dbReference type="SUPFAM" id="SSF102712">
    <property type="entry name" value="JAB1/MPN domain"/>
    <property type="match status" value="1"/>
</dbReference>
<dbReference type="PANTHER" id="PTHR30471">
    <property type="entry name" value="DNA REPAIR PROTEIN RADC"/>
    <property type="match status" value="1"/>
</dbReference>
<dbReference type="PROSITE" id="PS01302">
    <property type="entry name" value="UPF0758"/>
    <property type="match status" value="1"/>
</dbReference>
<dbReference type="GO" id="GO:0008237">
    <property type="term" value="F:metallopeptidase activity"/>
    <property type="evidence" value="ECO:0007669"/>
    <property type="project" value="UniProtKB-KW"/>
</dbReference>
<dbReference type="CDD" id="cd08071">
    <property type="entry name" value="MPN_DUF2466"/>
    <property type="match status" value="1"/>
</dbReference>
<dbReference type="NCBIfam" id="NF000642">
    <property type="entry name" value="PRK00024.1"/>
    <property type="match status" value="1"/>
</dbReference>
<dbReference type="SUPFAM" id="SSF47781">
    <property type="entry name" value="RuvA domain 2-like"/>
    <property type="match status" value="1"/>
</dbReference>
<dbReference type="GO" id="GO:0006508">
    <property type="term" value="P:proteolysis"/>
    <property type="evidence" value="ECO:0007669"/>
    <property type="project" value="UniProtKB-KW"/>
</dbReference>
<evidence type="ECO:0000256" key="5">
    <source>
        <dbReference type="ARBA" id="ARBA00022833"/>
    </source>
</evidence>
<dbReference type="Proteomes" id="UP000293854">
    <property type="component" value="Unassembled WGS sequence"/>
</dbReference>
<proteinExistence type="inferred from homology"/>
<dbReference type="InterPro" id="IPR037518">
    <property type="entry name" value="MPN"/>
</dbReference>
<keyword evidence="12" id="KW-1185">Reference proteome</keyword>
<dbReference type="PROSITE" id="PS50249">
    <property type="entry name" value="MPN"/>
    <property type="match status" value="1"/>
</dbReference>
<dbReference type="RefSeq" id="WP_047131850.1">
    <property type="nucleotide sequence ID" value="NZ_CP015114.1"/>
</dbReference>
<dbReference type="Pfam" id="PF20582">
    <property type="entry name" value="UPF0758_N"/>
    <property type="match status" value="1"/>
</dbReference>
<dbReference type="PANTHER" id="PTHR30471:SF3">
    <property type="entry name" value="UPF0758 PROTEIN YEES-RELATED"/>
    <property type="match status" value="1"/>
</dbReference>
<keyword evidence="5" id="KW-0862">Zinc</keyword>
<dbReference type="InterPro" id="IPR046778">
    <property type="entry name" value="UPF0758_N"/>
</dbReference>
<dbReference type="GO" id="GO:0046872">
    <property type="term" value="F:metal ion binding"/>
    <property type="evidence" value="ECO:0007669"/>
    <property type="project" value="UniProtKB-KW"/>
</dbReference>
<dbReference type="Proteomes" id="UP000595942">
    <property type="component" value="Chromosome"/>
</dbReference>
<name>A0A143P8D4_9STAP</name>
<reference evidence="10 11" key="1">
    <citation type="submission" date="2018-11" db="EMBL/GenBank/DDBJ databases">
        <title>Genomic profiling of Staphylococcus species from a Poultry farm system in KwaZulu-Natal, South Africa.</title>
        <authorList>
            <person name="Amoako D.G."/>
            <person name="Somboro A.M."/>
            <person name="Abia A.L.K."/>
            <person name="Bester L.A."/>
            <person name="Essack S.Y."/>
        </authorList>
    </citation>
    <scope>NUCLEOTIDE SEQUENCE [LARGE SCALE GENOMIC DNA]</scope>
    <source>
        <strain evidence="10 11">SA11</strain>
    </source>
</reference>
<feature type="domain" description="MPN" evidence="8">
    <location>
        <begin position="102"/>
        <end position="224"/>
    </location>
</feature>
<dbReference type="InterPro" id="IPR010994">
    <property type="entry name" value="RuvA_2-like"/>
</dbReference>
<dbReference type="AlphaFoldDB" id="A0A143P8D4"/>
<evidence type="ECO:0000256" key="3">
    <source>
        <dbReference type="ARBA" id="ARBA00022723"/>
    </source>
</evidence>
<comment type="similarity">
    <text evidence="1 7">Belongs to the UPF0758 family.</text>
</comment>
<dbReference type="EMBL" id="RQTE01000310">
    <property type="protein sequence ID" value="RZI00273.1"/>
    <property type="molecule type" value="Genomic_DNA"/>
</dbReference>
<dbReference type="InterPro" id="IPR025657">
    <property type="entry name" value="RadC_JAB"/>
</dbReference>
<keyword evidence="4" id="KW-0378">Hydrolase</keyword>
<sequence length="226" mass="25224">MMIKQLPENDKPKEKLMAKGAAHLADSELLAILINTGRKGHSSIEVAQDLIKMARSLKELKLLSLNDIMKVKGIGLNKAIILKAAFELGERMYVPDLDAKVKITSPQDAADYFLSRMMHLTHEQFEVLFLNSKNVVIRHEVIFVGTLNSSIVHPREVFKAAIKWSSNAIIVVHNHPSGDVTPSKEDILTTKRLQECGRVLGIELLDHIIIGDAKYLSMVEGGYFDD</sequence>
<evidence type="ECO:0000256" key="6">
    <source>
        <dbReference type="ARBA" id="ARBA00023049"/>
    </source>
</evidence>
<dbReference type="OrthoDB" id="9804482at2"/>
<organism evidence="10 11">
    <name type="scientific">Staphylococcus condimenti</name>
    <dbReference type="NCBI Taxonomy" id="70255"/>
    <lineage>
        <taxon>Bacteria</taxon>
        <taxon>Bacillati</taxon>
        <taxon>Bacillota</taxon>
        <taxon>Bacilli</taxon>
        <taxon>Bacillales</taxon>
        <taxon>Staphylococcaceae</taxon>
        <taxon>Staphylococcus</taxon>
    </lineage>
</organism>
<dbReference type="EMBL" id="CP068073">
    <property type="protein sequence ID" value="QQS83599.1"/>
    <property type="molecule type" value="Genomic_DNA"/>
</dbReference>
<evidence type="ECO:0000313" key="12">
    <source>
        <dbReference type="Proteomes" id="UP000595942"/>
    </source>
</evidence>
<evidence type="ECO:0000256" key="1">
    <source>
        <dbReference type="ARBA" id="ARBA00010243"/>
    </source>
</evidence>
<dbReference type="NCBIfam" id="TIGR00608">
    <property type="entry name" value="radc"/>
    <property type="match status" value="1"/>
</dbReference>
<evidence type="ECO:0000256" key="7">
    <source>
        <dbReference type="RuleBase" id="RU003797"/>
    </source>
</evidence>
<dbReference type="GeneID" id="93726453"/>
<keyword evidence="6" id="KW-0482">Metalloprotease</keyword>
<evidence type="ECO:0000256" key="2">
    <source>
        <dbReference type="ARBA" id="ARBA00022670"/>
    </source>
</evidence>
<reference evidence="9 12" key="2">
    <citation type="submission" date="2021-01" db="EMBL/GenBank/DDBJ databases">
        <title>FDA dAtabase for Regulatory Grade micrObial Sequences (FDA-ARGOS): Supporting development and validation of Infectious Disease Dx tests.</title>
        <authorList>
            <person name="Sproer C."/>
            <person name="Gronow S."/>
            <person name="Severitt S."/>
            <person name="Schroder I."/>
            <person name="Tallon L."/>
            <person name="Sadzewicz L."/>
            <person name="Zhao X."/>
            <person name="Boylan J."/>
            <person name="Ott S."/>
            <person name="Bowen H."/>
            <person name="Vavikolanu K."/>
            <person name="Mehta A."/>
            <person name="Aluvathingal J."/>
            <person name="Nadendla S."/>
            <person name="Lowell S."/>
            <person name="Myers T."/>
            <person name="Yan Y."/>
            <person name="Sichtig H."/>
        </authorList>
    </citation>
    <scope>NUCLEOTIDE SEQUENCE [LARGE SCALE GENOMIC DNA]</scope>
    <source>
        <strain evidence="9 12">FDAARGOS_1148</strain>
    </source>
</reference>
<evidence type="ECO:0000313" key="10">
    <source>
        <dbReference type="EMBL" id="RZI00273.1"/>
    </source>
</evidence>
<dbReference type="Gene3D" id="3.40.140.10">
    <property type="entry name" value="Cytidine Deaminase, domain 2"/>
    <property type="match status" value="1"/>
</dbReference>